<name>A0A4Q7JE59_9PSEU</name>
<evidence type="ECO:0000256" key="1">
    <source>
        <dbReference type="SAM" id="Phobius"/>
    </source>
</evidence>
<organism evidence="2 3">
    <name type="scientific">Amycolatopsis suaedae</name>
    <dbReference type="NCBI Taxonomy" id="2510978"/>
    <lineage>
        <taxon>Bacteria</taxon>
        <taxon>Bacillati</taxon>
        <taxon>Actinomycetota</taxon>
        <taxon>Actinomycetes</taxon>
        <taxon>Pseudonocardiales</taxon>
        <taxon>Pseudonocardiaceae</taxon>
        <taxon>Amycolatopsis</taxon>
    </lineage>
</organism>
<feature type="transmembrane region" description="Helical" evidence="1">
    <location>
        <begin position="21"/>
        <end position="39"/>
    </location>
</feature>
<proteinExistence type="predicted"/>
<keyword evidence="3" id="KW-1185">Reference proteome</keyword>
<dbReference type="RefSeq" id="WP_130474132.1">
    <property type="nucleotide sequence ID" value="NZ_SFCC01000002.1"/>
</dbReference>
<dbReference type="Pfam" id="PF10067">
    <property type="entry name" value="DUF2306"/>
    <property type="match status" value="1"/>
</dbReference>
<evidence type="ECO:0000313" key="3">
    <source>
        <dbReference type="Proteomes" id="UP000292003"/>
    </source>
</evidence>
<feature type="transmembrane region" description="Helical" evidence="1">
    <location>
        <begin position="123"/>
        <end position="145"/>
    </location>
</feature>
<dbReference type="Proteomes" id="UP000292003">
    <property type="component" value="Unassembled WGS sequence"/>
</dbReference>
<dbReference type="EMBL" id="SFCC01000002">
    <property type="protein sequence ID" value="RZQ65346.1"/>
    <property type="molecule type" value="Genomic_DNA"/>
</dbReference>
<gene>
    <name evidence="2" type="ORF">EWH70_05575</name>
</gene>
<accession>A0A4Q7JE59</accession>
<keyword evidence="1" id="KW-0472">Membrane</keyword>
<comment type="caution">
    <text evidence="2">The sequence shown here is derived from an EMBL/GenBank/DDBJ whole genome shotgun (WGS) entry which is preliminary data.</text>
</comment>
<dbReference type="OrthoDB" id="4698148at2"/>
<sequence>MSTATVERPVAARSTPWWRRPWVLPLGAVIVAFLAYTLPNYVGFDPARSLVPQSFAGHYPILLVHIGFGTVAMVTGFLQVWPWFRQRHQVAHRWAGRIYVFAGVLPAGLAALTVGFMTPFGPVAAASHVLLSVVWLGTTIAGYRTARQRRFGDHRKWMIRSFTLTASTITNRVWAPVAEAVLGPQLDTTFQGSPVALGHAIAGLSAWLGWVIPLLVVEWWLQRGNRARRRARVSSPAKS</sequence>
<feature type="transmembrane region" description="Helical" evidence="1">
    <location>
        <begin position="96"/>
        <end position="117"/>
    </location>
</feature>
<protein>
    <submittedName>
        <fullName evidence="2">DUF2306 domain-containing protein</fullName>
    </submittedName>
</protein>
<feature type="transmembrane region" description="Helical" evidence="1">
    <location>
        <begin position="157"/>
        <end position="175"/>
    </location>
</feature>
<dbReference type="AlphaFoldDB" id="A0A4Q7JE59"/>
<reference evidence="2 3" key="1">
    <citation type="submission" date="2019-02" db="EMBL/GenBank/DDBJ databases">
        <title>Draft genome sequence of Amycolatopsis sp. 8-3EHSu isolated from roots of Suaeda maritima.</title>
        <authorList>
            <person name="Duangmal K."/>
            <person name="Chantavorakit T."/>
        </authorList>
    </citation>
    <scope>NUCLEOTIDE SEQUENCE [LARGE SCALE GENOMIC DNA]</scope>
    <source>
        <strain evidence="2 3">8-3EHSu</strain>
    </source>
</reference>
<evidence type="ECO:0000313" key="2">
    <source>
        <dbReference type="EMBL" id="RZQ65346.1"/>
    </source>
</evidence>
<feature type="transmembrane region" description="Helical" evidence="1">
    <location>
        <begin position="59"/>
        <end position="84"/>
    </location>
</feature>
<feature type="transmembrane region" description="Helical" evidence="1">
    <location>
        <begin position="195"/>
        <end position="221"/>
    </location>
</feature>
<keyword evidence="1" id="KW-1133">Transmembrane helix</keyword>
<keyword evidence="1" id="KW-0812">Transmembrane</keyword>
<dbReference type="InterPro" id="IPR018750">
    <property type="entry name" value="DUF2306_membrane"/>
</dbReference>